<organism evidence="1 2">
    <name type="scientific">Cylindrobasidium torrendii FP15055 ss-10</name>
    <dbReference type="NCBI Taxonomy" id="1314674"/>
    <lineage>
        <taxon>Eukaryota</taxon>
        <taxon>Fungi</taxon>
        <taxon>Dikarya</taxon>
        <taxon>Basidiomycota</taxon>
        <taxon>Agaricomycotina</taxon>
        <taxon>Agaricomycetes</taxon>
        <taxon>Agaricomycetidae</taxon>
        <taxon>Agaricales</taxon>
        <taxon>Marasmiineae</taxon>
        <taxon>Physalacriaceae</taxon>
        <taxon>Cylindrobasidium</taxon>
    </lineage>
</organism>
<accession>A0A0D7BLX2</accession>
<dbReference type="OrthoDB" id="3070099at2759"/>
<evidence type="ECO:0000313" key="2">
    <source>
        <dbReference type="Proteomes" id="UP000054007"/>
    </source>
</evidence>
<dbReference type="EMBL" id="KN880466">
    <property type="protein sequence ID" value="KIY70601.1"/>
    <property type="molecule type" value="Genomic_DNA"/>
</dbReference>
<name>A0A0D7BLX2_9AGAR</name>
<protein>
    <recommendedName>
        <fullName evidence="3">F-box domain-containing protein</fullName>
    </recommendedName>
</protein>
<dbReference type="AlphaFoldDB" id="A0A0D7BLX2"/>
<dbReference type="Proteomes" id="UP000054007">
    <property type="component" value="Unassembled WGS sequence"/>
</dbReference>
<evidence type="ECO:0008006" key="3">
    <source>
        <dbReference type="Google" id="ProtNLM"/>
    </source>
</evidence>
<evidence type="ECO:0000313" key="1">
    <source>
        <dbReference type="EMBL" id="KIY70601.1"/>
    </source>
</evidence>
<keyword evidence="2" id="KW-1185">Reference proteome</keyword>
<gene>
    <name evidence="1" type="ORF">CYLTODRAFT_441924</name>
</gene>
<sequence length="350" mass="39336">MSPSGSALFAEHSASPRAFQAPSTRLASCIQSLPLDISRSILEWGAVLDRTSARRWLLVSQRVKQWLEPLLYHTVILRSELQKRNFMDNSNERTRWTRTLIWSESVANHDMYSPVLPQTVKQFESREDLIKSTSRLFASFQSLRSLVWYGAVEEMQNVLGVLGKSGGYSPSLRRLHVLLQPSPFSELAGAETGLAGLTHFSIGCCTFSSVEMEYCLWILKQTPVITHFAVVPMLAIGLDSLCAFATDVLEGRRKMGTEDEVACGATLRVFAVVLPHHVDKAPIVPTRDPRFAMVRSSCRQARVGEQRLGCEDRILGVDYDWRYPLPEERDVWEVAEDIAKAQTQSPDDGH</sequence>
<reference evidence="1 2" key="1">
    <citation type="journal article" date="2015" name="Fungal Genet. Biol.">
        <title>Evolution of novel wood decay mechanisms in Agaricales revealed by the genome sequences of Fistulina hepatica and Cylindrobasidium torrendii.</title>
        <authorList>
            <person name="Floudas D."/>
            <person name="Held B.W."/>
            <person name="Riley R."/>
            <person name="Nagy L.G."/>
            <person name="Koehler G."/>
            <person name="Ransdell A.S."/>
            <person name="Younus H."/>
            <person name="Chow J."/>
            <person name="Chiniquy J."/>
            <person name="Lipzen A."/>
            <person name="Tritt A."/>
            <person name="Sun H."/>
            <person name="Haridas S."/>
            <person name="LaButti K."/>
            <person name="Ohm R.A."/>
            <person name="Kues U."/>
            <person name="Blanchette R.A."/>
            <person name="Grigoriev I.V."/>
            <person name="Minto R.E."/>
            <person name="Hibbett D.S."/>
        </authorList>
    </citation>
    <scope>NUCLEOTIDE SEQUENCE [LARGE SCALE GENOMIC DNA]</scope>
    <source>
        <strain evidence="1 2">FP15055 ss-10</strain>
    </source>
</reference>
<proteinExistence type="predicted"/>